<comment type="caution">
    <text evidence="1">The sequence shown here is derived from an EMBL/GenBank/DDBJ whole genome shotgun (WGS) entry which is preliminary data.</text>
</comment>
<dbReference type="Proteomes" id="UP001163324">
    <property type="component" value="Chromosome 1"/>
</dbReference>
<dbReference type="EMBL" id="CM047940">
    <property type="protein sequence ID" value="KAI9904705.1"/>
    <property type="molecule type" value="Genomic_DNA"/>
</dbReference>
<organism evidence="1 2">
    <name type="scientific">Trichothecium roseum</name>
    <dbReference type="NCBI Taxonomy" id="47278"/>
    <lineage>
        <taxon>Eukaryota</taxon>
        <taxon>Fungi</taxon>
        <taxon>Dikarya</taxon>
        <taxon>Ascomycota</taxon>
        <taxon>Pezizomycotina</taxon>
        <taxon>Sordariomycetes</taxon>
        <taxon>Hypocreomycetidae</taxon>
        <taxon>Hypocreales</taxon>
        <taxon>Hypocreales incertae sedis</taxon>
        <taxon>Trichothecium</taxon>
    </lineage>
</organism>
<gene>
    <name evidence="1" type="ORF">N3K66_001234</name>
</gene>
<accession>A0ACC0VE59</accession>
<evidence type="ECO:0000313" key="1">
    <source>
        <dbReference type="EMBL" id="KAI9904705.1"/>
    </source>
</evidence>
<evidence type="ECO:0000313" key="2">
    <source>
        <dbReference type="Proteomes" id="UP001163324"/>
    </source>
</evidence>
<reference evidence="1" key="1">
    <citation type="submission" date="2022-10" db="EMBL/GenBank/DDBJ databases">
        <title>Complete Genome of Trichothecium roseum strain YXFP-22015, a Plant Pathogen Isolated from Citrus.</title>
        <authorList>
            <person name="Wang Y."/>
            <person name="Zhu L."/>
        </authorList>
    </citation>
    <scope>NUCLEOTIDE SEQUENCE</scope>
    <source>
        <strain evidence="1">YXFP-22015</strain>
    </source>
</reference>
<protein>
    <submittedName>
        <fullName evidence="1">Uncharacterized protein</fullName>
    </submittedName>
</protein>
<proteinExistence type="predicted"/>
<keyword evidence="2" id="KW-1185">Reference proteome</keyword>
<sequence length="158" mass="18390">MATPASYVQLAKSLPPPLQRFFARWPPAALVPADSKPTPYQEERPNPFAFYRHPQTGRWQDPVYSQRRQAQLVQLARDHGVEHLLPETDRGTDAKLRHRVEHGLRVKGTGVGQSVKGHIHERQMIAKMEARRKAMLRMPTLIRQWKTIGKYNWTKWPK</sequence>
<name>A0ACC0VE59_9HYPO</name>